<evidence type="ECO:0008006" key="4">
    <source>
        <dbReference type="Google" id="ProtNLM"/>
    </source>
</evidence>
<reference evidence="2 3" key="1">
    <citation type="submission" date="2017-06" db="EMBL/GenBank/DDBJ databases">
        <authorList>
            <person name="Kim H.J."/>
            <person name="Triplett B.A."/>
        </authorList>
    </citation>
    <scope>NUCLEOTIDE SEQUENCE [LARGE SCALE GENOMIC DNA]</scope>
    <source>
        <strain evidence="2 3">DSM 25597</strain>
    </source>
</reference>
<accession>A0A238WMD6</accession>
<organism evidence="2 3">
    <name type="scientific">Dokdonia pacifica</name>
    <dbReference type="NCBI Taxonomy" id="1627892"/>
    <lineage>
        <taxon>Bacteria</taxon>
        <taxon>Pseudomonadati</taxon>
        <taxon>Bacteroidota</taxon>
        <taxon>Flavobacteriia</taxon>
        <taxon>Flavobacteriales</taxon>
        <taxon>Flavobacteriaceae</taxon>
        <taxon>Dokdonia</taxon>
    </lineage>
</organism>
<dbReference type="Proteomes" id="UP000198379">
    <property type="component" value="Unassembled WGS sequence"/>
</dbReference>
<evidence type="ECO:0000256" key="1">
    <source>
        <dbReference type="SAM" id="Coils"/>
    </source>
</evidence>
<keyword evidence="1" id="KW-0175">Coiled coil</keyword>
<evidence type="ECO:0000313" key="2">
    <source>
        <dbReference type="EMBL" id="SNR47715.1"/>
    </source>
</evidence>
<proteinExistence type="predicted"/>
<sequence length="116" mass="13278">MSKGNKEKSNQNQLEANSKIDAIKQLIFGENMAEYSQEFDTLKKELEKRRHELTDYIDDTRKELMTAIDNLSTDVNIRISDLEESLNDKATSLDEKKVDKSQLGNLLIKLGESIKS</sequence>
<dbReference type="AlphaFoldDB" id="A0A238WMD6"/>
<dbReference type="OrthoDB" id="1202506at2"/>
<dbReference type="EMBL" id="FZNY01000001">
    <property type="protein sequence ID" value="SNR47715.1"/>
    <property type="molecule type" value="Genomic_DNA"/>
</dbReference>
<protein>
    <recommendedName>
        <fullName evidence="4">Fructose 1,6-bisphosphatase</fullName>
    </recommendedName>
</protein>
<evidence type="ECO:0000313" key="3">
    <source>
        <dbReference type="Proteomes" id="UP000198379"/>
    </source>
</evidence>
<gene>
    <name evidence="2" type="ORF">SAMN06265376_1011233</name>
</gene>
<keyword evidence="3" id="KW-1185">Reference proteome</keyword>
<dbReference type="RefSeq" id="WP_089370520.1">
    <property type="nucleotide sequence ID" value="NZ_BMEP01000003.1"/>
</dbReference>
<name>A0A238WMD6_9FLAO</name>
<feature type="coiled-coil region" evidence="1">
    <location>
        <begin position="32"/>
        <end position="63"/>
    </location>
</feature>